<feature type="domain" description="Rad50/SbcC-type AAA" evidence="2">
    <location>
        <begin position="7"/>
        <end position="259"/>
    </location>
</feature>
<protein>
    <submittedName>
        <fullName evidence="3">Chromosome segregation protein</fullName>
    </submittedName>
</protein>
<dbReference type="AlphaFoldDB" id="A0A158C0I9"/>
<dbReference type="PANTHER" id="PTHR32114">
    <property type="entry name" value="ABC TRANSPORTER ABCH.3"/>
    <property type="match status" value="1"/>
</dbReference>
<dbReference type="InterPro" id="IPR027417">
    <property type="entry name" value="P-loop_NTPase"/>
</dbReference>
<feature type="coiled-coil region" evidence="1">
    <location>
        <begin position="221"/>
        <end position="269"/>
    </location>
</feature>
<organism evidence="3 4">
    <name type="scientific">Caballeronia temeraria</name>
    <dbReference type="NCBI Taxonomy" id="1777137"/>
    <lineage>
        <taxon>Bacteria</taxon>
        <taxon>Pseudomonadati</taxon>
        <taxon>Pseudomonadota</taxon>
        <taxon>Betaproteobacteria</taxon>
        <taxon>Burkholderiales</taxon>
        <taxon>Burkholderiaceae</taxon>
        <taxon>Caballeronia</taxon>
    </lineage>
</organism>
<evidence type="ECO:0000256" key="1">
    <source>
        <dbReference type="SAM" id="Coils"/>
    </source>
</evidence>
<dbReference type="EMBL" id="FCOI02000018">
    <property type="protein sequence ID" value="SAK75027.1"/>
    <property type="molecule type" value="Genomic_DNA"/>
</dbReference>
<dbReference type="GO" id="GO:0006302">
    <property type="term" value="P:double-strand break repair"/>
    <property type="evidence" value="ECO:0007669"/>
    <property type="project" value="InterPro"/>
</dbReference>
<dbReference type="RefSeq" id="WP_061162596.1">
    <property type="nucleotide sequence ID" value="NZ_FCOI02000018.1"/>
</dbReference>
<dbReference type="Gene3D" id="3.40.50.300">
    <property type="entry name" value="P-loop containing nucleotide triphosphate hydrolases"/>
    <property type="match status" value="2"/>
</dbReference>
<name>A0A158C0I9_9BURK</name>
<dbReference type="GO" id="GO:0016887">
    <property type="term" value="F:ATP hydrolysis activity"/>
    <property type="evidence" value="ECO:0007669"/>
    <property type="project" value="InterPro"/>
</dbReference>
<dbReference type="SUPFAM" id="SSF52540">
    <property type="entry name" value="P-loop containing nucleoside triphosphate hydrolases"/>
    <property type="match status" value="1"/>
</dbReference>
<dbReference type="OrthoDB" id="9795626at2"/>
<keyword evidence="1" id="KW-0175">Coiled coil</keyword>
<sequence>MLHLTALHIENFGPFKGHQTVNLASKEGVTVVYGENMRGKTSLLNAIRFAFFGKVIGRGTKALPLHKVGNWEQAALGRFGFQVQLDFEDDQQVYKLTRSCRPRSGTTLPSEDEDYVVDYYLEKNGSVLGPHQAEAELKRILPEQISRFFLFDGELLQEYEDLLSSETDMGRRISEAIERILGVPVLTSARASLIRLKEKSEHREATAAQGDQKTREFGNQLADLHAQRDVLNDDLQRLEHDLEDARSLKASLEEAMKKKERLAALLDKRDTLDRLMKEIAIRRAAKETELQQAMSGAWCSLLAEPIQGAKKSLRELEAARQTELLRADVLASLHANAGSECPACLQQVSPEARKRIESSIHATNADERQEKERELQSIRRKLAALEQYSGASRTDILKFHWDAVEEAAVDYASKKGERDEIAKQLESVDEESLRKTKTDFENTIRHIDVLEKGVTRTRDLLDQNKSDAENIQKRLDKLSGGNLAGERRRRELYSDLHRLFDDAVGAYREQLRQRVEADATRHFKALTTEPEYAGLRINDSYGLTIVHQDGSDIPVRSAGAEHVVALCLMGSLQNNAPLRGPIIIDSPFGRLDRGHTRNIVRALPTMAKQVVLLVYEDELPPDLARDELKSKLRGEWRLERISARHTELAPRKD</sequence>
<evidence type="ECO:0000259" key="2">
    <source>
        <dbReference type="Pfam" id="PF13476"/>
    </source>
</evidence>
<evidence type="ECO:0000313" key="4">
    <source>
        <dbReference type="Proteomes" id="UP000054624"/>
    </source>
</evidence>
<dbReference type="PANTHER" id="PTHR32114:SF2">
    <property type="entry name" value="ABC TRANSPORTER ABCH.3"/>
    <property type="match status" value="1"/>
</dbReference>
<gene>
    <name evidence="3" type="ORF">AWB76_04843</name>
</gene>
<evidence type="ECO:0000313" key="3">
    <source>
        <dbReference type="EMBL" id="SAK75027.1"/>
    </source>
</evidence>
<reference evidence="4" key="1">
    <citation type="submission" date="2016-01" db="EMBL/GenBank/DDBJ databases">
        <authorList>
            <person name="Peeters Charlotte."/>
        </authorList>
    </citation>
    <scope>NUCLEOTIDE SEQUENCE [LARGE SCALE GENOMIC DNA]</scope>
</reference>
<accession>A0A158C0I9</accession>
<dbReference type="Proteomes" id="UP000054624">
    <property type="component" value="Unassembled WGS sequence"/>
</dbReference>
<dbReference type="InterPro" id="IPR038729">
    <property type="entry name" value="Rad50/SbcC_AAA"/>
</dbReference>
<dbReference type="STRING" id="1777137.AWB76_04843"/>
<keyword evidence="4" id="KW-1185">Reference proteome</keyword>
<proteinExistence type="predicted"/>
<dbReference type="Pfam" id="PF13476">
    <property type="entry name" value="AAA_23"/>
    <property type="match status" value="1"/>
</dbReference>